<dbReference type="InterPro" id="IPR050583">
    <property type="entry name" value="Mycobacterial_A85_antigen"/>
</dbReference>
<keyword evidence="3" id="KW-1185">Reference proteome</keyword>
<dbReference type="InterPro" id="IPR000801">
    <property type="entry name" value="Esterase-like"/>
</dbReference>
<evidence type="ECO:0000256" key="1">
    <source>
        <dbReference type="SAM" id="SignalP"/>
    </source>
</evidence>
<dbReference type="Gene3D" id="3.40.50.1820">
    <property type="entry name" value="alpha/beta hydrolase"/>
    <property type="match status" value="1"/>
</dbReference>
<feature type="chain" id="PRO_5016991275" evidence="1">
    <location>
        <begin position="40"/>
        <end position="344"/>
    </location>
</feature>
<organism evidence="2 3">
    <name type="scientific">Actinomadura craniellae</name>
    <dbReference type="NCBI Taxonomy" id="2231787"/>
    <lineage>
        <taxon>Bacteria</taxon>
        <taxon>Bacillati</taxon>
        <taxon>Actinomycetota</taxon>
        <taxon>Actinomycetes</taxon>
        <taxon>Streptosporangiales</taxon>
        <taxon>Thermomonosporaceae</taxon>
        <taxon>Actinomadura</taxon>
    </lineage>
</organism>
<evidence type="ECO:0000313" key="2">
    <source>
        <dbReference type="EMBL" id="RAY14878.1"/>
    </source>
</evidence>
<dbReference type="PANTHER" id="PTHR48098">
    <property type="entry name" value="ENTEROCHELIN ESTERASE-RELATED"/>
    <property type="match status" value="1"/>
</dbReference>
<sequence length="344" mass="37642">MRTMSGGGAPSRGTRRAAFISAAALGVAVTPGLAGSAQAAPTFKAASNGSTIHSYKWLNSYTFDFTVQSKALASRQNVRVLIPKGWQFYSNQSWPVVYAYHGGADNYLSWTRSTSIETLANRYGVMVVMPEGGTNGSYTNWYNSGRGGNPQWETFHLDEVRELVERNYHAGSARATLGISSGAQGACTYPGRRPGSIRYATCLSGVLSMQAPGVPLLLWYTNLGGDFNPDDIWGPWPWAKRNWDAHDPIKLLPRMRTTKFYISAGTTGKQGPLDAASKAPWDIGYLSEPPIGRTVQDFAAEARRQGISVEANVYGNGSHSWPYWRRELNVAWPKMMAAIGARQM</sequence>
<reference evidence="2 3" key="1">
    <citation type="submission" date="2018-06" db="EMBL/GenBank/DDBJ databases">
        <title>Actinomadura craniellae sp. nov. isolated from marine sponge Craniella sp.</title>
        <authorList>
            <person name="Li L."/>
            <person name="Xu Q.H."/>
            <person name="Lin H.W."/>
            <person name="Lu Y.H."/>
        </authorList>
    </citation>
    <scope>NUCLEOTIDE SEQUENCE [LARGE SCALE GENOMIC DNA]</scope>
    <source>
        <strain evidence="2 3">LHW63021</strain>
    </source>
</reference>
<protein>
    <submittedName>
        <fullName evidence="2">Esterase family protein</fullName>
    </submittedName>
</protein>
<evidence type="ECO:0000313" key="3">
    <source>
        <dbReference type="Proteomes" id="UP000251891"/>
    </source>
</evidence>
<feature type="signal peptide" evidence="1">
    <location>
        <begin position="1"/>
        <end position="39"/>
    </location>
</feature>
<keyword evidence="1" id="KW-0732">Signal</keyword>
<dbReference type="Pfam" id="PF00756">
    <property type="entry name" value="Esterase"/>
    <property type="match status" value="1"/>
</dbReference>
<dbReference type="Proteomes" id="UP000251891">
    <property type="component" value="Unassembled WGS sequence"/>
</dbReference>
<dbReference type="EMBL" id="QLYX01000005">
    <property type="protein sequence ID" value="RAY14878.1"/>
    <property type="molecule type" value="Genomic_DNA"/>
</dbReference>
<proteinExistence type="predicted"/>
<gene>
    <name evidence="2" type="ORF">DPM19_14315</name>
</gene>
<dbReference type="SUPFAM" id="SSF53474">
    <property type="entry name" value="alpha/beta-Hydrolases"/>
    <property type="match status" value="1"/>
</dbReference>
<dbReference type="PANTHER" id="PTHR48098:SF1">
    <property type="entry name" value="DIACYLGLYCEROL ACYLTRANSFERASE_MYCOLYLTRANSFERASE AG85A"/>
    <property type="match status" value="1"/>
</dbReference>
<dbReference type="InterPro" id="IPR029058">
    <property type="entry name" value="AB_hydrolase_fold"/>
</dbReference>
<name>A0A365H785_9ACTN</name>
<dbReference type="RefSeq" id="WP_111867337.1">
    <property type="nucleotide sequence ID" value="NZ_QLYX01000005.1"/>
</dbReference>
<dbReference type="OrthoDB" id="4527292at2"/>
<dbReference type="GO" id="GO:0016747">
    <property type="term" value="F:acyltransferase activity, transferring groups other than amino-acyl groups"/>
    <property type="evidence" value="ECO:0007669"/>
    <property type="project" value="TreeGrafter"/>
</dbReference>
<accession>A0A365H785</accession>
<dbReference type="AlphaFoldDB" id="A0A365H785"/>
<comment type="caution">
    <text evidence="2">The sequence shown here is derived from an EMBL/GenBank/DDBJ whole genome shotgun (WGS) entry which is preliminary data.</text>
</comment>